<protein>
    <recommendedName>
        <fullName evidence="4">Heme exporter protein D</fullName>
    </recommendedName>
</protein>
<keyword evidence="1" id="KW-0812">Transmembrane</keyword>
<sequence>MHPIVSELFAKPVGWMTLGGLGFIVFLGGYLWWFARRRIREEMRQQTGAQTPRD</sequence>
<dbReference type="EMBL" id="JBHTIF010000001">
    <property type="protein sequence ID" value="MFD0723987.1"/>
    <property type="molecule type" value="Genomic_DNA"/>
</dbReference>
<evidence type="ECO:0000256" key="1">
    <source>
        <dbReference type="SAM" id="Phobius"/>
    </source>
</evidence>
<name>A0ABW2Y8J7_9GAMM</name>
<feature type="transmembrane region" description="Helical" evidence="1">
    <location>
        <begin position="12"/>
        <end position="35"/>
    </location>
</feature>
<accession>A0ABW2Y8J7</accession>
<evidence type="ECO:0000313" key="3">
    <source>
        <dbReference type="Proteomes" id="UP001597110"/>
    </source>
</evidence>
<dbReference type="Proteomes" id="UP001597110">
    <property type="component" value="Unassembled WGS sequence"/>
</dbReference>
<reference evidence="3" key="1">
    <citation type="journal article" date="2019" name="Int. J. Syst. Evol. Microbiol.">
        <title>The Global Catalogue of Microorganisms (GCM) 10K type strain sequencing project: providing services to taxonomists for standard genome sequencing and annotation.</title>
        <authorList>
            <consortium name="The Broad Institute Genomics Platform"/>
            <consortium name="The Broad Institute Genome Sequencing Center for Infectious Disease"/>
            <person name="Wu L."/>
            <person name="Ma J."/>
        </authorList>
    </citation>
    <scope>NUCLEOTIDE SEQUENCE [LARGE SCALE GENOMIC DNA]</scope>
    <source>
        <strain evidence="3">CCUG 55585</strain>
    </source>
</reference>
<keyword evidence="3" id="KW-1185">Reference proteome</keyword>
<proteinExistence type="predicted"/>
<keyword evidence="1" id="KW-1133">Transmembrane helix</keyword>
<gene>
    <name evidence="2" type="ORF">ACFQ0E_00080</name>
</gene>
<comment type="caution">
    <text evidence="2">The sequence shown here is derived from an EMBL/GenBank/DDBJ whole genome shotgun (WGS) entry which is preliminary data.</text>
</comment>
<dbReference type="RefSeq" id="WP_386821643.1">
    <property type="nucleotide sequence ID" value="NZ_JBHTIF010000001.1"/>
</dbReference>
<evidence type="ECO:0000313" key="2">
    <source>
        <dbReference type="EMBL" id="MFD0723987.1"/>
    </source>
</evidence>
<keyword evidence="1" id="KW-0472">Membrane</keyword>
<organism evidence="2 3">
    <name type="scientific">Lysobacter brunescens</name>
    <dbReference type="NCBI Taxonomy" id="262323"/>
    <lineage>
        <taxon>Bacteria</taxon>
        <taxon>Pseudomonadati</taxon>
        <taxon>Pseudomonadota</taxon>
        <taxon>Gammaproteobacteria</taxon>
        <taxon>Lysobacterales</taxon>
        <taxon>Lysobacteraceae</taxon>
        <taxon>Lysobacter</taxon>
    </lineage>
</organism>
<evidence type="ECO:0008006" key="4">
    <source>
        <dbReference type="Google" id="ProtNLM"/>
    </source>
</evidence>